<dbReference type="GO" id="GO:1902977">
    <property type="term" value="P:mitotic DNA replication preinitiation complex assembly"/>
    <property type="evidence" value="ECO:0007669"/>
    <property type="project" value="TreeGrafter"/>
</dbReference>
<dbReference type="PANTHER" id="PTHR28124:SF1">
    <property type="entry name" value="DNA REPLICATION REGULATOR SLD2"/>
    <property type="match status" value="1"/>
</dbReference>
<evidence type="ECO:0000256" key="5">
    <source>
        <dbReference type="ARBA" id="ARBA00023242"/>
    </source>
</evidence>
<feature type="region of interest" description="Disordered" evidence="8">
    <location>
        <begin position="512"/>
        <end position="532"/>
    </location>
</feature>
<keyword evidence="6 7" id="KW-0131">Cell cycle</keyword>
<feature type="compositionally biased region" description="Low complexity" evidence="8">
    <location>
        <begin position="599"/>
        <end position="610"/>
    </location>
</feature>
<dbReference type="Gene3D" id="1.10.10.1460">
    <property type="match status" value="1"/>
</dbReference>
<name>A0A1K0GH75_9BASI</name>
<dbReference type="EMBL" id="LT558117">
    <property type="protein sequence ID" value="SAM60938.1"/>
    <property type="molecule type" value="Genomic_DNA"/>
</dbReference>
<comment type="subcellular location">
    <subcellularLocation>
        <location evidence="1 7">Nucleus</location>
    </subcellularLocation>
</comment>
<dbReference type="Pfam" id="PF11719">
    <property type="entry name" value="Drc1-Sld2"/>
    <property type="match status" value="1"/>
</dbReference>
<dbReference type="GO" id="GO:0006270">
    <property type="term" value="P:DNA replication initiation"/>
    <property type="evidence" value="ECO:0007669"/>
    <property type="project" value="UniProtKB-UniRule"/>
</dbReference>
<feature type="compositionally biased region" description="Polar residues" evidence="8">
    <location>
        <begin position="440"/>
        <end position="467"/>
    </location>
</feature>
<evidence type="ECO:0000256" key="6">
    <source>
        <dbReference type="ARBA" id="ARBA00023306"/>
    </source>
</evidence>
<keyword evidence="5 7" id="KW-0539">Nucleus</keyword>
<feature type="region of interest" description="Disordered" evidence="8">
    <location>
        <begin position="335"/>
        <end position="378"/>
    </location>
</feature>
<evidence type="ECO:0000313" key="10">
    <source>
        <dbReference type="Proteomes" id="UP000179920"/>
    </source>
</evidence>
<feature type="region of interest" description="Disordered" evidence="8">
    <location>
        <begin position="399"/>
        <end position="487"/>
    </location>
</feature>
<feature type="region of interest" description="Disordered" evidence="8">
    <location>
        <begin position="578"/>
        <end position="630"/>
    </location>
</feature>
<accession>A0A1K0GH75</accession>
<evidence type="ECO:0000256" key="7">
    <source>
        <dbReference type="RuleBase" id="RU367067"/>
    </source>
</evidence>
<dbReference type="InterPro" id="IPR040203">
    <property type="entry name" value="Sld2"/>
</dbReference>
<dbReference type="InterPro" id="IPR021110">
    <property type="entry name" value="DNA_rep_checkpnt_protein"/>
</dbReference>
<comment type="similarity">
    <text evidence="2 7">Belongs to the SLD2 family.</text>
</comment>
<dbReference type="GO" id="GO:0000727">
    <property type="term" value="P:double-strand break repair via break-induced replication"/>
    <property type="evidence" value="ECO:0007669"/>
    <property type="project" value="TreeGrafter"/>
</dbReference>
<reference evidence="10" key="1">
    <citation type="submission" date="2016-04" db="EMBL/GenBank/DDBJ databases">
        <authorList>
            <person name="Guldener U."/>
            <person name="Guldener U."/>
        </authorList>
    </citation>
    <scope>NUCLEOTIDE SEQUENCE [LARGE SCALE GENOMIC DNA]</scope>
    <source>
        <strain evidence="10">UB2112</strain>
    </source>
</reference>
<dbReference type="GO" id="GO:0031261">
    <property type="term" value="C:DNA replication preinitiation complex"/>
    <property type="evidence" value="ECO:0007669"/>
    <property type="project" value="TreeGrafter"/>
</dbReference>
<keyword evidence="4 7" id="KW-0235">DNA replication</keyword>
<evidence type="ECO:0000256" key="1">
    <source>
        <dbReference type="ARBA" id="ARBA00004123"/>
    </source>
</evidence>
<evidence type="ECO:0000313" key="9">
    <source>
        <dbReference type="EMBL" id="SAM60938.1"/>
    </source>
</evidence>
<evidence type="ECO:0000256" key="2">
    <source>
        <dbReference type="ARBA" id="ARBA00007276"/>
    </source>
</evidence>
<dbReference type="GO" id="GO:0003688">
    <property type="term" value="F:DNA replication origin binding"/>
    <property type="evidence" value="ECO:0007669"/>
    <property type="project" value="TreeGrafter"/>
</dbReference>
<evidence type="ECO:0000256" key="3">
    <source>
        <dbReference type="ARBA" id="ARBA00018363"/>
    </source>
</evidence>
<sequence length="715" mass="76704">MEATLRRELRTWRRAFKAQHGRDPTKRDILADPEIAGIYDTWQAVGGDLKAAKAKPHPRVERGDSIASSSKQRLDEGLNTPSKKKPSHKEVETEVGRGNPFKTPTKTPSRKKNPWVTPSKSLAIGGAGEKEGEASPACSMIEVEMTPTKRSPLLDILSKRNTASRPPQGQEYVTASPSKLRTTLTAASRLTPTIKRLSPTRVKSDAALSAALVAYTPRTRARKRLRGEDVPPTPNRRRVSDSNALVRGGVVEGEGNRTAPRAVQKGLGAFGFGSQRKSLGGVVGRSVTAPASVFSRARSIPHPPMAQGEEDAMVESPIKSISKLRRAASAKPGFRPLFASPSGNHAPQNVLGISDTTALPRSSPTGAVGGEEEDADAVMADDTSAPIGGLFAAEVQKRRLRRARETGEEEALEGKKHKSRTELVLPSSSDGEEETGGYNDVSSSPAYRSGAGATSVSSPFTELTVPSSAAKIGGTKERSDASSPLRPSIGAIAINSEKSNASVEGWRKVQTLELSDEDEPRKSHQTLKPSAAGKKIISITPYQRYGTLRQNPSLPRIGFNSDPEEEFGSYSLLLSTQRPTAGKDAVASASDSEEDQHEASSSLLARLKLSPVRHAPTTNKQQRDRLLNSIFDPASARKKAGKVLNPEARFGDLQPSSSFGPIDELDDEAQGEGRKASKGLTCCTGAGSDHDDDWQNEVDEDFTFFDSEIELCDIA</sequence>
<evidence type="ECO:0000256" key="8">
    <source>
        <dbReference type="SAM" id="MobiDB-lite"/>
    </source>
</evidence>
<feature type="region of interest" description="Disordered" evidence="8">
    <location>
        <begin position="220"/>
        <end position="242"/>
    </location>
</feature>
<dbReference type="PANTHER" id="PTHR28124">
    <property type="entry name" value="DNA REPLICATION REGULATOR SLD2"/>
    <property type="match status" value="1"/>
</dbReference>
<dbReference type="GO" id="GO:0003697">
    <property type="term" value="F:single-stranded DNA binding"/>
    <property type="evidence" value="ECO:0007669"/>
    <property type="project" value="TreeGrafter"/>
</dbReference>
<comment type="function">
    <text evidence="7">Has a role in the initiation of DNA replication. Required at S-phase checkpoint.</text>
</comment>
<evidence type="ECO:0000256" key="4">
    <source>
        <dbReference type="ARBA" id="ARBA00022705"/>
    </source>
</evidence>
<dbReference type="Proteomes" id="UP000179920">
    <property type="component" value="Chromosome I"/>
</dbReference>
<organism evidence="9 10">
    <name type="scientific">Ustilago bromivora</name>
    <dbReference type="NCBI Taxonomy" id="307758"/>
    <lineage>
        <taxon>Eukaryota</taxon>
        <taxon>Fungi</taxon>
        <taxon>Dikarya</taxon>
        <taxon>Basidiomycota</taxon>
        <taxon>Ustilaginomycotina</taxon>
        <taxon>Ustilaginomycetes</taxon>
        <taxon>Ustilaginales</taxon>
        <taxon>Ustilaginaceae</taxon>
        <taxon>Ustilago</taxon>
    </lineage>
</organism>
<gene>
    <name evidence="9" type="ORF">UBRO_00905</name>
</gene>
<protein>
    <recommendedName>
        <fullName evidence="3 7">DNA replication regulator SLD2</fullName>
    </recommendedName>
</protein>
<feature type="region of interest" description="Disordered" evidence="8">
    <location>
        <begin position="49"/>
        <end position="139"/>
    </location>
</feature>
<dbReference type="OrthoDB" id="8775810at2759"/>
<feature type="compositionally biased region" description="Polar residues" evidence="8">
    <location>
        <begin position="354"/>
        <end position="365"/>
    </location>
</feature>
<proteinExistence type="inferred from homology"/>
<dbReference type="AlphaFoldDB" id="A0A1K0GH75"/>
<feature type="region of interest" description="Disordered" evidence="8">
    <location>
        <begin position="642"/>
        <end position="695"/>
    </location>
</feature>